<evidence type="ECO:0000313" key="7">
    <source>
        <dbReference type="Proteomes" id="UP001198163"/>
    </source>
</evidence>
<evidence type="ECO:0000256" key="2">
    <source>
        <dbReference type="ARBA" id="ARBA00010231"/>
    </source>
</evidence>
<dbReference type="Gene3D" id="3.40.120.10">
    <property type="entry name" value="Alpha-D-Glucose-1,6-Bisphosphate, subunit A, domain 3"/>
    <property type="match status" value="3"/>
</dbReference>
<dbReference type="InterPro" id="IPR005846">
    <property type="entry name" value="A-D-PHexomutase_a/b/a-III"/>
</dbReference>
<evidence type="ECO:0000313" key="6">
    <source>
        <dbReference type="EMBL" id="MCD1653307.1"/>
    </source>
</evidence>
<comment type="similarity">
    <text evidence="2">Belongs to the phosphohexose mutase family.</text>
</comment>
<keyword evidence="7" id="KW-1185">Reference proteome</keyword>
<evidence type="ECO:0000259" key="5">
    <source>
        <dbReference type="Pfam" id="PF02880"/>
    </source>
</evidence>
<proteinExistence type="inferred from homology"/>
<dbReference type="Pfam" id="PF02880">
    <property type="entry name" value="PGM_PMM_III"/>
    <property type="match status" value="1"/>
</dbReference>
<feature type="domain" description="Alpha-D-phosphohexomutase alpha/beta/alpha" evidence="5">
    <location>
        <begin position="389"/>
        <end position="469"/>
    </location>
</feature>
<dbReference type="EMBL" id="JAINWA010000001">
    <property type="protein sequence ID" value="MCD1653307.1"/>
    <property type="molecule type" value="Genomic_DNA"/>
</dbReference>
<dbReference type="InterPro" id="IPR016055">
    <property type="entry name" value="A-D-PHexomutase_a/b/a-I/II/III"/>
</dbReference>
<dbReference type="AlphaFoldDB" id="A0AAE3JH66"/>
<comment type="caution">
    <text evidence="6">The sequence shown here is derived from an EMBL/GenBank/DDBJ whole genome shotgun (WGS) entry which is preliminary data.</text>
</comment>
<reference evidence="6" key="1">
    <citation type="submission" date="2021-08" db="EMBL/GenBank/DDBJ databases">
        <title>Comparative analyses of Brucepasteria parasyntrophica and Teretinema zuelzerae.</title>
        <authorList>
            <person name="Song Y."/>
            <person name="Brune A."/>
        </authorList>
    </citation>
    <scope>NUCLEOTIDE SEQUENCE</scope>
    <source>
        <strain evidence="6">DSM 1903</strain>
    </source>
</reference>
<keyword evidence="3" id="KW-0597">Phosphoprotein</keyword>
<evidence type="ECO:0000256" key="3">
    <source>
        <dbReference type="ARBA" id="ARBA00022553"/>
    </source>
</evidence>
<dbReference type="InterPro" id="IPR036900">
    <property type="entry name" value="A-D-PHexomutase_C_sf"/>
</dbReference>
<dbReference type="SUPFAM" id="SSF55957">
    <property type="entry name" value="Phosphoglucomutase, C-terminal domain"/>
    <property type="match status" value="1"/>
</dbReference>
<accession>A0AAE3JH66</accession>
<dbReference type="PANTHER" id="PTHR42946">
    <property type="entry name" value="PHOSPHOHEXOSE MUTASE"/>
    <property type="match status" value="1"/>
</dbReference>
<dbReference type="RefSeq" id="WP_230752227.1">
    <property type="nucleotide sequence ID" value="NZ_JAINWA010000001.1"/>
</dbReference>
<protein>
    <submittedName>
        <fullName evidence="6">Phosphoglucomutase</fullName>
    </submittedName>
</protein>
<dbReference type="Pfam" id="PF02878">
    <property type="entry name" value="PGM_PMM_I"/>
    <property type="match status" value="1"/>
</dbReference>
<dbReference type="InterPro" id="IPR050060">
    <property type="entry name" value="Phosphoglucosamine_mutase"/>
</dbReference>
<comment type="cofactor">
    <cofactor evidence="1">
        <name>Mg(2+)</name>
        <dbReference type="ChEBI" id="CHEBI:18420"/>
    </cofactor>
</comment>
<evidence type="ECO:0000256" key="1">
    <source>
        <dbReference type="ARBA" id="ARBA00001946"/>
    </source>
</evidence>
<dbReference type="GO" id="GO:0004615">
    <property type="term" value="F:phosphomannomutase activity"/>
    <property type="evidence" value="ECO:0007669"/>
    <property type="project" value="TreeGrafter"/>
</dbReference>
<dbReference type="GO" id="GO:0005975">
    <property type="term" value="P:carbohydrate metabolic process"/>
    <property type="evidence" value="ECO:0007669"/>
    <property type="project" value="InterPro"/>
</dbReference>
<dbReference type="Proteomes" id="UP001198163">
    <property type="component" value="Unassembled WGS sequence"/>
</dbReference>
<name>A0AAE3JH66_9SPIR</name>
<evidence type="ECO:0000259" key="4">
    <source>
        <dbReference type="Pfam" id="PF02878"/>
    </source>
</evidence>
<dbReference type="PANTHER" id="PTHR42946:SF1">
    <property type="entry name" value="PHOSPHOGLUCOMUTASE (ALPHA-D-GLUCOSE-1,6-BISPHOSPHATE-DEPENDENT)"/>
    <property type="match status" value="1"/>
</dbReference>
<organism evidence="6 7">
    <name type="scientific">Teretinema zuelzerae</name>
    <dbReference type="NCBI Taxonomy" id="156"/>
    <lineage>
        <taxon>Bacteria</taxon>
        <taxon>Pseudomonadati</taxon>
        <taxon>Spirochaetota</taxon>
        <taxon>Spirochaetia</taxon>
        <taxon>Spirochaetales</taxon>
        <taxon>Treponemataceae</taxon>
        <taxon>Teretinema</taxon>
    </lineage>
</organism>
<feature type="domain" description="Alpha-D-phosphohexomutase alpha/beta/alpha" evidence="4">
    <location>
        <begin position="63"/>
        <end position="177"/>
    </location>
</feature>
<dbReference type="InterPro" id="IPR005844">
    <property type="entry name" value="A-D-PHexomutase_a/b/a-I"/>
</dbReference>
<sequence length="644" mass="70435">MPHANIAFSEFADSHDSLLSSPLPSYDDVQNAFSPLILSASGWRKPFAESGADEDPSPTIGKANTVLAVHMAAAFAEYLHAKTPHRKPRIVVALDSRPTGIQLADAMCRAFIASDIEVHFPSIAAAPEAMAYARSFDGFAYISASHNPIAHNGVKFGLDDGGVLPGQEVAILIKRFTEACRDPGTVDKANTLLSACPRDALAAVRKESEAEKKACLEAYERFARTVISGRDEEELIQPFFELIRSSARKLKESGTPLSVVADFNGSARASSIDKSFMESCGIGFFSINSETGKIAHRIVPEGESLSYCAEELKRLRTAGSTAEERNTVLGYMPDCDGDRGNIVFWNEETGEAEILQAQEVFALSVVAELSHLFHQKIIARVPGSPCEPPAAVVVNDPTSLMIESIAEKFGVSVARAEVGEANVVNLAREYRSKGYIVRILGEGSNGGNITHPAAVRDPLNTLFALLKMLIIRDDADGPGLYHLWCAASGQEHLYRENFTLNDIRKSLPSWVTTSVFEADAMLRITTLDHGELKRKFQNVFLREWKAKKDSLAAEFEFADWTAISNNGVTETRGIGDFGESGKGGLKIQFLDRQENPAGYLWMRGSGTEPVFRILADCRGTDVSKERRLLEWLTAMVLEADREIV</sequence>
<dbReference type="SUPFAM" id="SSF53738">
    <property type="entry name" value="Phosphoglucomutase, first 3 domains"/>
    <property type="match status" value="2"/>
</dbReference>
<gene>
    <name evidence="6" type="ORF">K7J14_01170</name>
</gene>